<dbReference type="InterPro" id="IPR019775">
    <property type="entry name" value="WD40_repeat_CS"/>
</dbReference>
<evidence type="ECO:0000256" key="1">
    <source>
        <dbReference type="ARBA" id="ARBA00022574"/>
    </source>
</evidence>
<dbReference type="PANTHER" id="PTHR45333">
    <property type="entry name" value="MEMBRANE PROTEIN-RELATED"/>
    <property type="match status" value="1"/>
</dbReference>
<reference evidence="5" key="1">
    <citation type="submission" date="2021-01" db="EMBL/GenBank/DDBJ databases">
        <authorList>
            <consortium name="Genoscope - CEA"/>
            <person name="William W."/>
        </authorList>
    </citation>
    <scope>NUCLEOTIDE SEQUENCE</scope>
</reference>
<dbReference type="SMART" id="SM00320">
    <property type="entry name" value="WD40"/>
    <property type="match status" value="7"/>
</dbReference>
<feature type="repeat" description="WD" evidence="3">
    <location>
        <begin position="493"/>
        <end position="528"/>
    </location>
</feature>
<protein>
    <recommendedName>
        <fullName evidence="4">EML-like second beta-propeller domain-containing protein</fullName>
    </recommendedName>
</protein>
<dbReference type="OrthoDB" id="414519at2759"/>
<feature type="domain" description="EML-like second beta-propeller" evidence="4">
    <location>
        <begin position="542"/>
        <end position="714"/>
    </location>
</feature>
<proteinExistence type="predicted"/>
<dbReference type="PROSITE" id="PS00678">
    <property type="entry name" value="WD_REPEATS_1"/>
    <property type="match status" value="7"/>
</dbReference>
<keyword evidence="2" id="KW-0677">Repeat</keyword>
<dbReference type="FunFam" id="2.160.20.80:FF:000011">
    <property type="entry name" value="Uncharacterized protein"/>
    <property type="match status" value="1"/>
</dbReference>
<dbReference type="Pfam" id="PF00805">
    <property type="entry name" value="Pentapeptide"/>
    <property type="match status" value="1"/>
</dbReference>
<feature type="repeat" description="WD" evidence="3">
    <location>
        <begin position="574"/>
        <end position="615"/>
    </location>
</feature>
<evidence type="ECO:0000313" key="6">
    <source>
        <dbReference type="Proteomes" id="UP000683925"/>
    </source>
</evidence>
<name>A0A8S1X0S9_PAROT</name>
<dbReference type="PROSITE" id="PS50294">
    <property type="entry name" value="WD_REPEATS_REGION"/>
    <property type="match status" value="7"/>
</dbReference>
<feature type="repeat" description="WD" evidence="3">
    <location>
        <begin position="541"/>
        <end position="573"/>
    </location>
</feature>
<comment type="caution">
    <text evidence="5">The sequence shown here is derived from an EMBL/GenBank/DDBJ whole genome shotgun (WGS) entry which is preliminary data.</text>
</comment>
<dbReference type="OMA" id="HENAVNQ"/>
<dbReference type="InterPro" id="IPR001646">
    <property type="entry name" value="5peptide_repeat"/>
</dbReference>
<gene>
    <name evidence="5" type="ORF">POCTA_138.1.T1100020</name>
</gene>
<dbReference type="Proteomes" id="UP000683925">
    <property type="component" value="Unassembled WGS sequence"/>
</dbReference>
<evidence type="ECO:0000256" key="2">
    <source>
        <dbReference type="ARBA" id="ARBA00022737"/>
    </source>
</evidence>
<feature type="repeat" description="WD" evidence="3">
    <location>
        <begin position="409"/>
        <end position="450"/>
    </location>
</feature>
<keyword evidence="6" id="KW-1185">Reference proteome</keyword>
<dbReference type="InterPro" id="IPR001680">
    <property type="entry name" value="WD40_rpt"/>
</dbReference>
<keyword evidence="1 3" id="KW-0853">WD repeat</keyword>
<dbReference type="InterPro" id="IPR055442">
    <property type="entry name" value="Beta-prop_EML-like_2nd"/>
</dbReference>
<dbReference type="PROSITE" id="PS50082">
    <property type="entry name" value="WD_REPEATS_2"/>
    <property type="match status" value="7"/>
</dbReference>
<sequence length="782" mass="89037">MYCTNHIKNEISLICIAPHKCQFDRKLCAQCFDEHSIYSENIVSLNKFQNMVINRSKESKLDQIIAELIHSRKAFKSMLSQTEIMMRDIMKELQESIKQIYDQIEQQNKLYLNLFNENVNLAEFSNSNLEQLVQFLIGKPSQDWNDLKSSQLAKLEKLEKTKNWWEQEIKVFCEKMNKEMKEITSIIKIEPRQEIAQGYERKEDLYEVLAQSKGINEQLFDILITMLRQDKISDIIRFLQKEFPQKYQNQYVNNEINLSPKSKEMRLKNEIQVITAVFRDIHELDFSKKNFSTDAYLETRINIIKRIQKEERIIQFLKFLVNLTAIDSQFIQCGSNSLNLLVEMKADLKEQSFENIRIKDTSLIGVNFVRCNLNGSEFDNVDISGMNLNGAQLFNCKWKNIKMNEQIKLEGHESSVNSVSISPDGTILASGSADNSIRMWDIKTGQLKAKLVGHENAVNQISFSPDGTILASVSGDRTIRLWDVKTGLLKAQLDGHSNAVLTVCFSPDNTILASGSADHSVRLWDITTRLVKARLVGHSNSVCFSPDGTILASGSGDNSIRLWDVKTKEQKAQLNGHRDYVRSVCYSPDGKMLASCSADNSIRLWDVKTGQQKVQLDGHSQGVLSISFSPNGATIASGSRDNSIRLWDVITGQQMVKLEDHRDFVKSVCFSPDGKTLASGSGDKSIRLWDVNTEKKIPASDCCSKEHHTFQQSPLQNHSLLQNVASNITILLISKQPIFQAQGSLIFKGEFISQSDMDLRTFFKQKGSFLLDDQKEFQEQQK</sequence>
<feature type="repeat" description="WD" evidence="3">
    <location>
        <begin position="616"/>
        <end position="657"/>
    </location>
</feature>
<organism evidence="5 6">
    <name type="scientific">Paramecium octaurelia</name>
    <dbReference type="NCBI Taxonomy" id="43137"/>
    <lineage>
        <taxon>Eukaryota</taxon>
        <taxon>Sar</taxon>
        <taxon>Alveolata</taxon>
        <taxon>Ciliophora</taxon>
        <taxon>Intramacronucleata</taxon>
        <taxon>Oligohymenophorea</taxon>
        <taxon>Peniculida</taxon>
        <taxon>Parameciidae</taxon>
        <taxon>Paramecium</taxon>
    </lineage>
</organism>
<dbReference type="AlphaFoldDB" id="A0A8S1X0S9"/>
<evidence type="ECO:0000256" key="3">
    <source>
        <dbReference type="PROSITE-ProRule" id="PRU00221"/>
    </source>
</evidence>
<dbReference type="Pfam" id="PF00400">
    <property type="entry name" value="WD40"/>
    <property type="match status" value="3"/>
</dbReference>
<evidence type="ECO:0000259" key="4">
    <source>
        <dbReference type="Pfam" id="PF23414"/>
    </source>
</evidence>
<dbReference type="CDD" id="cd00200">
    <property type="entry name" value="WD40"/>
    <property type="match status" value="1"/>
</dbReference>
<feature type="repeat" description="WD" evidence="3">
    <location>
        <begin position="451"/>
        <end position="492"/>
    </location>
</feature>
<feature type="repeat" description="WD" evidence="3">
    <location>
        <begin position="658"/>
        <end position="699"/>
    </location>
</feature>
<accession>A0A8S1X0S9</accession>
<dbReference type="Pfam" id="PF23414">
    <property type="entry name" value="Beta-prop_EML_2"/>
    <property type="match status" value="1"/>
</dbReference>
<dbReference type="EMBL" id="CAJJDP010000110">
    <property type="protein sequence ID" value="CAD8195753.1"/>
    <property type="molecule type" value="Genomic_DNA"/>
</dbReference>
<dbReference type="PANTHER" id="PTHR45333:SF1">
    <property type="entry name" value="CHROMOSOME UNDETERMINED SCAFFOLD_625, WHOLE GENOME SHOTGUN SEQUENCE"/>
    <property type="match status" value="1"/>
</dbReference>
<evidence type="ECO:0000313" key="5">
    <source>
        <dbReference type="EMBL" id="CAD8195753.1"/>
    </source>
</evidence>